<evidence type="ECO:0000313" key="3">
    <source>
        <dbReference type="Proteomes" id="UP001469365"/>
    </source>
</evidence>
<gene>
    <name evidence="2" type="ORF">WMW72_06440</name>
</gene>
<keyword evidence="1" id="KW-0812">Transmembrane</keyword>
<evidence type="ECO:0000256" key="1">
    <source>
        <dbReference type="SAM" id="Phobius"/>
    </source>
</evidence>
<organism evidence="2 3">
    <name type="scientific">Paenibacillus filicis</name>
    <dbReference type="NCBI Taxonomy" id="669464"/>
    <lineage>
        <taxon>Bacteria</taxon>
        <taxon>Bacillati</taxon>
        <taxon>Bacillota</taxon>
        <taxon>Bacilli</taxon>
        <taxon>Bacillales</taxon>
        <taxon>Paenibacillaceae</taxon>
        <taxon>Paenibacillus</taxon>
    </lineage>
</organism>
<keyword evidence="3" id="KW-1185">Reference proteome</keyword>
<reference evidence="2 3" key="1">
    <citation type="submission" date="2024-04" db="EMBL/GenBank/DDBJ databases">
        <title>draft genome sequnece of Paenibacillus filicis.</title>
        <authorList>
            <person name="Kim D.-U."/>
        </authorList>
    </citation>
    <scope>NUCLEOTIDE SEQUENCE [LARGE SCALE GENOMIC DNA]</scope>
    <source>
        <strain evidence="2 3">KACC14197</strain>
    </source>
</reference>
<dbReference type="Proteomes" id="UP001469365">
    <property type="component" value="Unassembled WGS sequence"/>
</dbReference>
<comment type="caution">
    <text evidence="2">The sequence shown here is derived from an EMBL/GenBank/DDBJ whole genome shotgun (WGS) entry which is preliminary data.</text>
</comment>
<evidence type="ECO:0000313" key="2">
    <source>
        <dbReference type="EMBL" id="MEK8127552.1"/>
    </source>
</evidence>
<keyword evidence="1" id="KW-1133">Transmembrane helix</keyword>
<proteinExistence type="predicted"/>
<protein>
    <submittedName>
        <fullName evidence="2">Uncharacterized protein</fullName>
    </submittedName>
</protein>
<feature type="transmembrane region" description="Helical" evidence="1">
    <location>
        <begin position="54"/>
        <end position="71"/>
    </location>
</feature>
<dbReference type="EMBL" id="JBBPCC010000003">
    <property type="protein sequence ID" value="MEK8127552.1"/>
    <property type="molecule type" value="Genomic_DNA"/>
</dbReference>
<accession>A0ABU9DFA3</accession>
<keyword evidence="1" id="KW-0472">Membrane</keyword>
<dbReference type="RefSeq" id="WP_341414619.1">
    <property type="nucleotide sequence ID" value="NZ_JBBPCC010000003.1"/>
</dbReference>
<name>A0ABU9DFA3_9BACL</name>
<sequence>MSNIDIEGCPAPQNITLVQRLQPIVGQTVTVFQPGFPQLTKTIGKLSGVTSSSFTVGSTVVVIQTSFFIVLKERVKTTRPFDLTATAEDIGELRGKLIRVGRDFVEFVQMPGRIVPTLFPLNLFTKVICEREHEE</sequence>